<dbReference type="EMBL" id="LAZR01044000">
    <property type="protein sequence ID" value="KKL05720.1"/>
    <property type="molecule type" value="Genomic_DNA"/>
</dbReference>
<organism evidence="1">
    <name type="scientific">marine sediment metagenome</name>
    <dbReference type="NCBI Taxonomy" id="412755"/>
    <lineage>
        <taxon>unclassified sequences</taxon>
        <taxon>metagenomes</taxon>
        <taxon>ecological metagenomes</taxon>
    </lineage>
</organism>
<reference evidence="1" key="1">
    <citation type="journal article" date="2015" name="Nature">
        <title>Complex archaea that bridge the gap between prokaryotes and eukaryotes.</title>
        <authorList>
            <person name="Spang A."/>
            <person name="Saw J.H."/>
            <person name="Jorgensen S.L."/>
            <person name="Zaremba-Niedzwiedzka K."/>
            <person name="Martijn J."/>
            <person name="Lind A.E."/>
            <person name="van Eijk R."/>
            <person name="Schleper C."/>
            <person name="Guy L."/>
            <person name="Ettema T.J."/>
        </authorList>
    </citation>
    <scope>NUCLEOTIDE SEQUENCE</scope>
</reference>
<comment type="caution">
    <text evidence="1">The sequence shown here is derived from an EMBL/GenBank/DDBJ whole genome shotgun (WGS) entry which is preliminary data.</text>
</comment>
<accession>A0A0F9A8G4</accession>
<name>A0A0F9A8G4_9ZZZZ</name>
<gene>
    <name evidence="1" type="ORF">LCGC14_2603240</name>
</gene>
<dbReference type="AlphaFoldDB" id="A0A0F9A8G4"/>
<feature type="non-terminal residue" evidence="1">
    <location>
        <position position="113"/>
    </location>
</feature>
<protein>
    <submittedName>
        <fullName evidence="1">Uncharacterized protein</fullName>
    </submittedName>
</protein>
<evidence type="ECO:0000313" key="1">
    <source>
        <dbReference type="EMBL" id="KKL05720.1"/>
    </source>
</evidence>
<sequence length="113" mass="12269">MGWPYDALIAHVTDRYNLANANRARVNSSAANAATAWNLGNDHDAMGHIIDALVETGDYMGSMLNKGFYGYNSSTYALPSALDRNMANPFITEAPEYDLTMSAIINTMLTANS</sequence>
<proteinExistence type="predicted"/>